<evidence type="ECO:0000259" key="4">
    <source>
        <dbReference type="Pfam" id="PF00278"/>
    </source>
</evidence>
<reference evidence="6" key="1">
    <citation type="submission" date="2021-02" db="EMBL/GenBank/DDBJ databases">
        <authorList>
            <person name="Palmer J.M."/>
        </authorList>
    </citation>
    <scope>NUCLEOTIDE SEQUENCE</scope>
    <source>
        <strain evidence="6">SCRP734</strain>
    </source>
</reference>
<comment type="cofactor">
    <cofactor evidence="1">
        <name>pyridoxal 5'-phosphate</name>
        <dbReference type="ChEBI" id="CHEBI:597326"/>
    </cofactor>
</comment>
<dbReference type="EMBL" id="JAGDFM010000055">
    <property type="protein sequence ID" value="KAG7388728.1"/>
    <property type="molecule type" value="Genomic_DNA"/>
</dbReference>
<dbReference type="InterPro" id="IPR022644">
    <property type="entry name" value="De-COase2_N"/>
</dbReference>
<keyword evidence="7" id="KW-1185">Reference proteome</keyword>
<feature type="domain" description="Orn/DAP/Arg decarboxylase 2 C-terminal" evidence="4">
    <location>
        <begin position="1077"/>
        <end position="1177"/>
    </location>
</feature>
<evidence type="ECO:0008006" key="8">
    <source>
        <dbReference type="Google" id="ProtNLM"/>
    </source>
</evidence>
<organism evidence="6 7">
    <name type="scientific">Phytophthora pseudosyringae</name>
    <dbReference type="NCBI Taxonomy" id="221518"/>
    <lineage>
        <taxon>Eukaryota</taxon>
        <taxon>Sar</taxon>
        <taxon>Stramenopiles</taxon>
        <taxon>Oomycota</taxon>
        <taxon>Peronosporomycetes</taxon>
        <taxon>Peronosporales</taxon>
        <taxon>Peronosporaceae</taxon>
        <taxon>Phytophthora</taxon>
    </lineage>
</organism>
<dbReference type="GO" id="GO:0009089">
    <property type="term" value="P:lysine biosynthetic process via diaminopimelate"/>
    <property type="evidence" value="ECO:0007669"/>
    <property type="project" value="TreeGrafter"/>
</dbReference>
<accession>A0A8T1W7N5</accession>
<dbReference type="GO" id="GO:0008836">
    <property type="term" value="F:diaminopimelate decarboxylase activity"/>
    <property type="evidence" value="ECO:0007669"/>
    <property type="project" value="TreeGrafter"/>
</dbReference>
<dbReference type="Pfam" id="PF02784">
    <property type="entry name" value="Orn_Arg_deC_N"/>
    <property type="match status" value="1"/>
</dbReference>
<feature type="compositionally biased region" description="Polar residues" evidence="3">
    <location>
        <begin position="33"/>
        <end position="47"/>
    </location>
</feature>
<feature type="compositionally biased region" description="Polar residues" evidence="3">
    <location>
        <begin position="1"/>
        <end position="16"/>
    </location>
</feature>
<evidence type="ECO:0000256" key="3">
    <source>
        <dbReference type="SAM" id="MobiDB-lite"/>
    </source>
</evidence>
<protein>
    <recommendedName>
        <fullName evidence="8">Diaminopimelate decarboxylase</fullName>
    </recommendedName>
</protein>
<sequence>MLSNKALSTLATQAKTHSPRVASPPSADGTKSIAFSSTDPTPKSSSARARVRSPEELERLAAALRDQVAATRPELLPLLGPLSDPTRLWDLANPSDAVALSALLQDRLLCLPELNRNSPCYSARGLVLLFTKLKYLETFSQAELAAYANAAPSSASVARLRQEEVRVVRQLATVAKTAELFSRLAALLHVPCHGDAWHEVVKFAANALPFAEQTESLLVRGSDDRSTLCPLAKTNSYNASTVPFATDVARGSCTSSSVTFEAFGRCERLRQELLLNSLSINPNAKSSSALFNAKMRAVRTRVAVCLGLSDLVRGDQLRILLSPSGTDAELLASVAALARLYSGLGEEENLPGGVGPEHCKVTSIITAGGEIGRGSNSASGGRHFSNLTPSGEAGTAGEALRKFPTDLVDVVTMPARDDNGDVNRIDDTVRELVHERLDRGGSVVLLHVVVGAKTGYACPSMPTVDALAARYPKRLLVVVDACQMRVDRSLYREWAAKGFVVLTTGSKFFGGSPFCGAVLMPMRCVYEMEAAAVGRHSELAVPLGLEDYFSRYDMPEGMRNVRERLGTNMNVGLLLRWETALVNMEPYCRIPPKDIAAICKLYMSTCRATMQSAWRHMVELLTPPEPTENDGTSTVTPMDTIISFKVRDENGNFLDMTALKALHTLLSKDVSGALPDDALAKKRCLLGQPVSLGKSGAVIRIAMGADMVNEVYVRGKGESDYAAAMEPLSQDDDAILSKIALVLRHWELLHHKYIEECVETAPLEPLKPLSDWDFSVKDAQVERVVQHMVAERVLANEDQPEEETKLAVVYDLDAVDMAFQALLTSFPVHFEHRFAMKSCPLSFFIKRAIENDVGLECASIVEVKHALRLGCPPHRIVFDSPCKTRRDLQFAINAGVEVNADNFDELNIIREHAEAIFQSSFPECTPRYAGNLPRIGLRINPLLGAGANSCLSVSTVQSKFGVPLTPENRARIIAFFCANPWMTGLHAHVGSQGCSLEMLSQGAVCLSELANEIDAAAGTSRIKVLNIGGGLSTNFDSEEVSPTFAQYVDALRREAPQLFERTGRTILTEFGSSVSSKTGWVVSEVEYVKTHPRVDGDDLTQTAIIHAGSDLFLRACYRPELFARRMSVYNSAGLVSTAPVSIQNVAGPLCFGGDVAGRRVELPTISRGDFVVVHDTGANTMSMFSRHCSRPAPAVYGYRTSADEISLQLLKPAETPEEVMSFWG</sequence>
<feature type="domain" description="Orn/DAP/Arg decarboxylase 2 N-terminal" evidence="5">
    <location>
        <begin position="814"/>
        <end position="1075"/>
    </location>
</feature>
<evidence type="ECO:0000256" key="1">
    <source>
        <dbReference type="ARBA" id="ARBA00001933"/>
    </source>
</evidence>
<evidence type="ECO:0000313" key="6">
    <source>
        <dbReference type="EMBL" id="KAG7388728.1"/>
    </source>
</evidence>
<dbReference type="InterPro" id="IPR022643">
    <property type="entry name" value="De-COase2_C"/>
</dbReference>
<comment type="caution">
    <text evidence="6">The sequence shown here is derived from an EMBL/GenBank/DDBJ whole genome shotgun (WGS) entry which is preliminary data.</text>
</comment>
<gene>
    <name evidence="6" type="ORF">PHYPSEUDO_011921</name>
</gene>
<evidence type="ECO:0000256" key="2">
    <source>
        <dbReference type="ARBA" id="ARBA00022898"/>
    </source>
</evidence>
<dbReference type="PANTHER" id="PTHR43727:SF3">
    <property type="entry name" value="GROUP IV DECARBOXYLASE"/>
    <property type="match status" value="1"/>
</dbReference>
<name>A0A8T1W7N5_9STRA</name>
<proteinExistence type="predicted"/>
<dbReference type="Pfam" id="PF00278">
    <property type="entry name" value="Orn_DAP_Arg_deC"/>
    <property type="match status" value="1"/>
</dbReference>
<feature type="region of interest" description="Disordered" evidence="3">
    <location>
        <begin position="1"/>
        <end position="54"/>
    </location>
</feature>
<evidence type="ECO:0000313" key="7">
    <source>
        <dbReference type="Proteomes" id="UP000694044"/>
    </source>
</evidence>
<keyword evidence="2" id="KW-0663">Pyridoxal phosphate</keyword>
<dbReference type="OrthoDB" id="5034579at2759"/>
<dbReference type="PANTHER" id="PTHR43727">
    <property type="entry name" value="DIAMINOPIMELATE DECARBOXYLASE"/>
    <property type="match status" value="1"/>
</dbReference>
<dbReference type="Proteomes" id="UP000694044">
    <property type="component" value="Unassembled WGS sequence"/>
</dbReference>
<dbReference type="AlphaFoldDB" id="A0A8T1W7N5"/>
<evidence type="ECO:0000259" key="5">
    <source>
        <dbReference type="Pfam" id="PF02784"/>
    </source>
</evidence>